<evidence type="ECO:0008006" key="3">
    <source>
        <dbReference type="Google" id="ProtNLM"/>
    </source>
</evidence>
<keyword evidence="2" id="KW-1185">Reference proteome</keyword>
<dbReference type="EMBL" id="WHOC01000102">
    <property type="protein sequence ID" value="NOU88205.1"/>
    <property type="molecule type" value="Genomic_DNA"/>
</dbReference>
<comment type="caution">
    <text evidence="1">The sequence shown here is derived from an EMBL/GenBank/DDBJ whole genome shotgun (WGS) entry which is preliminary data.</text>
</comment>
<dbReference type="RefSeq" id="WP_171691238.1">
    <property type="nucleotide sequence ID" value="NZ_WHOC01000102.1"/>
</dbReference>
<evidence type="ECO:0000313" key="2">
    <source>
        <dbReference type="Proteomes" id="UP000658690"/>
    </source>
</evidence>
<protein>
    <recommendedName>
        <fullName evidence="3">Transposase DDE domain-containing protein</fullName>
    </recommendedName>
</protein>
<evidence type="ECO:0000313" key="1">
    <source>
        <dbReference type="EMBL" id="NOU88205.1"/>
    </source>
</evidence>
<reference evidence="1 2" key="1">
    <citation type="submission" date="2019-10" db="EMBL/GenBank/DDBJ databases">
        <title>Description of Paenibacillus choica sp. nov.</title>
        <authorList>
            <person name="Carlier A."/>
            <person name="Qi S."/>
        </authorList>
    </citation>
    <scope>NUCLEOTIDE SEQUENCE [LARGE SCALE GENOMIC DNA]</scope>
    <source>
        <strain evidence="1 2">LMG 31460</strain>
    </source>
</reference>
<name>A0ABX1Z8Q5_9BACL</name>
<sequence length="115" mass="13108">METVFKDLVQQVSSRPGVRKTNQKLGRIHLSDSSTISLCLMKYRWAEFRKTKAGIKIHQRIIYCGDGIYPDEAILTPAKPADKTQMDALVVTDSDALNIFDRGYVDYSLRHSFKV</sequence>
<dbReference type="Proteomes" id="UP000658690">
    <property type="component" value="Unassembled WGS sequence"/>
</dbReference>
<gene>
    <name evidence="1" type="ORF">GC102_20885</name>
</gene>
<proteinExistence type="predicted"/>
<organism evidence="1 2">
    <name type="scientific">Paenibacillus germinis</name>
    <dbReference type="NCBI Taxonomy" id="2654979"/>
    <lineage>
        <taxon>Bacteria</taxon>
        <taxon>Bacillati</taxon>
        <taxon>Bacillota</taxon>
        <taxon>Bacilli</taxon>
        <taxon>Bacillales</taxon>
        <taxon>Paenibacillaceae</taxon>
        <taxon>Paenibacillus</taxon>
    </lineage>
</organism>
<accession>A0ABX1Z8Q5</accession>